<dbReference type="AlphaFoldDB" id="I4AIM1"/>
<sequence length="47" mass="6011">MRFFLIQCDYNKYFYEKINNFQFFLKEMKIAHKICKIIFMLSHKAYY</sequence>
<keyword evidence="2" id="KW-1185">Reference proteome</keyword>
<protein>
    <submittedName>
        <fullName evidence="1">Uncharacterized protein</fullName>
    </submittedName>
</protein>
<reference evidence="2" key="1">
    <citation type="submission" date="2012-06" db="EMBL/GenBank/DDBJ databases">
        <title>The complete genome of Flexibacter litoralis DSM 6794.</title>
        <authorList>
            <person name="Lucas S."/>
            <person name="Copeland A."/>
            <person name="Lapidus A."/>
            <person name="Glavina del Rio T."/>
            <person name="Dalin E."/>
            <person name="Tice H."/>
            <person name="Bruce D."/>
            <person name="Goodwin L."/>
            <person name="Pitluck S."/>
            <person name="Peters L."/>
            <person name="Ovchinnikova G."/>
            <person name="Lu M."/>
            <person name="Kyrpides N."/>
            <person name="Mavromatis K."/>
            <person name="Ivanova N."/>
            <person name="Brettin T."/>
            <person name="Detter J.C."/>
            <person name="Han C."/>
            <person name="Larimer F."/>
            <person name="Land M."/>
            <person name="Hauser L."/>
            <person name="Markowitz V."/>
            <person name="Cheng J.-F."/>
            <person name="Hugenholtz P."/>
            <person name="Woyke T."/>
            <person name="Wu D."/>
            <person name="Spring S."/>
            <person name="Lang E."/>
            <person name="Kopitz M."/>
            <person name="Brambilla E."/>
            <person name="Klenk H.-P."/>
            <person name="Eisen J.A."/>
        </authorList>
    </citation>
    <scope>NUCLEOTIDE SEQUENCE [LARGE SCALE GENOMIC DNA]</scope>
    <source>
        <strain evidence="2">ATCC 23117 / DSM 6794 / NBRC 15988 / NCIMB 1366 / Sio-4</strain>
    </source>
</reference>
<dbReference type="Proteomes" id="UP000006054">
    <property type="component" value="Chromosome"/>
</dbReference>
<dbReference type="HOGENOM" id="CLU_3168371_0_0_10"/>
<organism evidence="1 2">
    <name type="scientific">Bernardetia litoralis (strain ATCC 23117 / DSM 6794 / NBRC 15988 / NCIMB 1366 / Fx l1 / Sio-4)</name>
    <name type="common">Flexibacter litoralis</name>
    <dbReference type="NCBI Taxonomy" id="880071"/>
    <lineage>
        <taxon>Bacteria</taxon>
        <taxon>Pseudomonadati</taxon>
        <taxon>Bacteroidota</taxon>
        <taxon>Cytophagia</taxon>
        <taxon>Cytophagales</taxon>
        <taxon>Bernardetiaceae</taxon>
        <taxon>Bernardetia</taxon>
    </lineage>
</organism>
<accession>I4AIM1</accession>
<evidence type="ECO:0000313" key="1">
    <source>
        <dbReference type="EMBL" id="AFM03806.1"/>
    </source>
</evidence>
<evidence type="ECO:0000313" key="2">
    <source>
        <dbReference type="Proteomes" id="UP000006054"/>
    </source>
</evidence>
<dbReference type="KEGG" id="fli:Fleli_1375"/>
<dbReference type="EMBL" id="CP003345">
    <property type="protein sequence ID" value="AFM03806.1"/>
    <property type="molecule type" value="Genomic_DNA"/>
</dbReference>
<gene>
    <name evidence="1" type="ordered locus">Fleli_1375</name>
</gene>
<proteinExistence type="predicted"/>
<name>I4AIM1_BERLS</name>